<organism evidence="1 2">
    <name type="scientific">Brachionus plicatilis</name>
    <name type="common">Marine rotifer</name>
    <name type="synonym">Brachionus muelleri</name>
    <dbReference type="NCBI Taxonomy" id="10195"/>
    <lineage>
        <taxon>Eukaryota</taxon>
        <taxon>Metazoa</taxon>
        <taxon>Spiralia</taxon>
        <taxon>Gnathifera</taxon>
        <taxon>Rotifera</taxon>
        <taxon>Eurotatoria</taxon>
        <taxon>Monogononta</taxon>
        <taxon>Pseudotrocha</taxon>
        <taxon>Ploima</taxon>
        <taxon>Brachionidae</taxon>
        <taxon>Brachionus</taxon>
    </lineage>
</organism>
<dbReference type="Proteomes" id="UP000276133">
    <property type="component" value="Unassembled WGS sequence"/>
</dbReference>
<reference evidence="1 2" key="1">
    <citation type="journal article" date="2018" name="Sci. Rep.">
        <title>Genomic signatures of local adaptation to the degree of environmental predictability in rotifers.</title>
        <authorList>
            <person name="Franch-Gras L."/>
            <person name="Hahn C."/>
            <person name="Garcia-Roger E.M."/>
            <person name="Carmona M.J."/>
            <person name="Serra M."/>
            <person name="Gomez A."/>
        </authorList>
    </citation>
    <scope>NUCLEOTIDE SEQUENCE [LARGE SCALE GENOMIC DNA]</scope>
    <source>
        <strain evidence="1">HYR1</strain>
    </source>
</reference>
<accession>A0A3M7SBD1</accession>
<evidence type="ECO:0000313" key="2">
    <source>
        <dbReference type="Proteomes" id="UP000276133"/>
    </source>
</evidence>
<name>A0A3M7SBD1_BRAPC</name>
<gene>
    <name evidence="1" type="ORF">BpHYR1_002456</name>
</gene>
<keyword evidence="2" id="KW-1185">Reference proteome</keyword>
<sequence>METQIKIKEDTLKRWRSRGLSYGTCAQKEQFQSVNQGVEQLEEENAELRGRVEQDEPLKYPVSLVVYTSERRIVALFCSHMLCSLCHQRLIELD</sequence>
<proteinExistence type="predicted"/>
<dbReference type="EMBL" id="REGN01001719">
    <property type="protein sequence ID" value="RNA32955.1"/>
    <property type="molecule type" value="Genomic_DNA"/>
</dbReference>
<comment type="caution">
    <text evidence="1">The sequence shown here is derived from an EMBL/GenBank/DDBJ whole genome shotgun (WGS) entry which is preliminary data.</text>
</comment>
<evidence type="ECO:0000313" key="1">
    <source>
        <dbReference type="EMBL" id="RNA32955.1"/>
    </source>
</evidence>
<dbReference type="AlphaFoldDB" id="A0A3M7SBD1"/>
<protein>
    <submittedName>
        <fullName evidence="1">Uncharacterized protein</fullName>
    </submittedName>
</protein>